<name>A0A0E9T4M5_ANGAN</name>
<protein>
    <submittedName>
        <fullName evidence="1">Uncharacterized protein</fullName>
    </submittedName>
</protein>
<accession>A0A0E9T4M5</accession>
<sequence length="37" mass="3925">MTEESFKFHSSGHLTGVNKGVFTGVCKGTLTPLKTAI</sequence>
<reference evidence="1" key="1">
    <citation type="submission" date="2014-11" db="EMBL/GenBank/DDBJ databases">
        <authorList>
            <person name="Amaro Gonzalez C."/>
        </authorList>
    </citation>
    <scope>NUCLEOTIDE SEQUENCE</scope>
</reference>
<dbReference type="AlphaFoldDB" id="A0A0E9T4M5"/>
<evidence type="ECO:0000313" key="1">
    <source>
        <dbReference type="EMBL" id="JAH48569.1"/>
    </source>
</evidence>
<reference evidence="1" key="2">
    <citation type="journal article" date="2015" name="Fish Shellfish Immunol.">
        <title>Early steps in the European eel (Anguilla anguilla)-Vibrio vulnificus interaction in the gills: Role of the RtxA13 toxin.</title>
        <authorList>
            <person name="Callol A."/>
            <person name="Pajuelo D."/>
            <person name="Ebbesson L."/>
            <person name="Teles M."/>
            <person name="MacKenzie S."/>
            <person name="Amaro C."/>
        </authorList>
    </citation>
    <scope>NUCLEOTIDE SEQUENCE</scope>
</reference>
<dbReference type="EMBL" id="GBXM01060008">
    <property type="protein sequence ID" value="JAH48569.1"/>
    <property type="molecule type" value="Transcribed_RNA"/>
</dbReference>
<organism evidence="1">
    <name type="scientific">Anguilla anguilla</name>
    <name type="common">European freshwater eel</name>
    <name type="synonym">Muraena anguilla</name>
    <dbReference type="NCBI Taxonomy" id="7936"/>
    <lineage>
        <taxon>Eukaryota</taxon>
        <taxon>Metazoa</taxon>
        <taxon>Chordata</taxon>
        <taxon>Craniata</taxon>
        <taxon>Vertebrata</taxon>
        <taxon>Euteleostomi</taxon>
        <taxon>Actinopterygii</taxon>
        <taxon>Neopterygii</taxon>
        <taxon>Teleostei</taxon>
        <taxon>Anguilliformes</taxon>
        <taxon>Anguillidae</taxon>
        <taxon>Anguilla</taxon>
    </lineage>
</organism>
<proteinExistence type="predicted"/>